<dbReference type="Proteomes" id="UP000041356">
    <property type="component" value="Unassembled WGS sequence"/>
</dbReference>
<comment type="caution">
    <text evidence="1">The sequence shown here is derived from an EMBL/GenBank/DDBJ whole genome shotgun (WGS) entry which is preliminary data.</text>
</comment>
<protein>
    <submittedName>
        <fullName evidence="1">Uncharacterized protein</fullName>
    </submittedName>
</protein>
<dbReference type="AlphaFoldDB" id="A0A9P1PSJ2"/>
<sequence length="163" mass="18535">MTIKNTSTNLTEYKNNIADNFNQLKEMNTAIPNRTPEYINTQYGDLKHTLKNAHEYYQDGIITSKNLSNATLSFIATLDDEINIARNNGNTEIAQSLMSEKDMALYFNAQLTDEYETVIEEMSSPEETLIEYMAFFQENNLAPAPLIRILYNSPIIPQVVPAV</sequence>
<dbReference type="EMBL" id="CPZF01000001">
    <property type="protein sequence ID" value="CNE93999.1"/>
    <property type="molecule type" value="Genomic_DNA"/>
</dbReference>
<accession>A0A9P1PSJ2</accession>
<proteinExistence type="predicted"/>
<evidence type="ECO:0000313" key="2">
    <source>
        <dbReference type="Proteomes" id="UP000041356"/>
    </source>
</evidence>
<evidence type="ECO:0000313" key="1">
    <source>
        <dbReference type="EMBL" id="CNE93999.1"/>
    </source>
</evidence>
<organism evidence="1 2">
    <name type="scientific">Yersinia enterocolitica</name>
    <dbReference type="NCBI Taxonomy" id="630"/>
    <lineage>
        <taxon>Bacteria</taxon>
        <taxon>Pseudomonadati</taxon>
        <taxon>Pseudomonadota</taxon>
        <taxon>Gammaproteobacteria</taxon>
        <taxon>Enterobacterales</taxon>
        <taxon>Yersiniaceae</taxon>
        <taxon>Yersinia</taxon>
    </lineage>
</organism>
<gene>
    <name evidence="1" type="ORF">ERS137939_00271</name>
</gene>
<dbReference type="RefSeq" id="WP_019081750.1">
    <property type="nucleotide sequence ID" value="NZ_CAKODN010000007.1"/>
</dbReference>
<name>A0A9P1PSJ2_YEREN</name>
<reference evidence="1 2" key="1">
    <citation type="submission" date="2015-03" db="EMBL/GenBank/DDBJ databases">
        <authorList>
            <consortium name="Pathogen Informatics"/>
            <person name="Murphy D."/>
        </authorList>
    </citation>
    <scope>NUCLEOTIDE SEQUENCE [LARGE SCALE GENOMIC DNA]</scope>
    <source>
        <strain evidence="1 2">IP27818</strain>
    </source>
</reference>